<evidence type="ECO:0000313" key="1">
    <source>
        <dbReference type="EMBL" id="SFF31763.1"/>
    </source>
</evidence>
<proteinExistence type="predicted"/>
<dbReference type="RefSeq" id="WP_093835079.1">
    <property type="nucleotide sequence ID" value="NZ_FOLQ01000046.1"/>
</dbReference>
<name>A0A1I2HQT4_9BACT</name>
<sequence>MIDWPKLYSYLQLDREIEKQVFLFSIDEGVFGLWELVRTVDHYNSLTLVEKYAVAYDLLKEILAEDLAILEEYTNNSLTSKIKEINYPYSVEVLNNPRSWELSSEPFYSLSITAQGEKYLDQLNRNEKDKLRIRLFVNN</sequence>
<organism evidence="1 2">
    <name type="scientific">Spirosoma endophyticum</name>
    <dbReference type="NCBI Taxonomy" id="662367"/>
    <lineage>
        <taxon>Bacteria</taxon>
        <taxon>Pseudomonadati</taxon>
        <taxon>Bacteroidota</taxon>
        <taxon>Cytophagia</taxon>
        <taxon>Cytophagales</taxon>
        <taxon>Cytophagaceae</taxon>
        <taxon>Spirosoma</taxon>
    </lineage>
</organism>
<accession>A0A1I2HQT4</accession>
<reference evidence="1 2" key="1">
    <citation type="submission" date="2016-10" db="EMBL/GenBank/DDBJ databases">
        <authorList>
            <person name="de Groot N.N."/>
        </authorList>
    </citation>
    <scope>NUCLEOTIDE SEQUENCE [LARGE SCALE GENOMIC DNA]</scope>
    <source>
        <strain evidence="1 2">DSM 26130</strain>
    </source>
</reference>
<dbReference type="AlphaFoldDB" id="A0A1I2HQT4"/>
<dbReference type="OrthoDB" id="9886633at2"/>
<gene>
    <name evidence="1" type="ORF">SAMN05216167_14631</name>
</gene>
<keyword evidence="2" id="KW-1185">Reference proteome</keyword>
<evidence type="ECO:0000313" key="2">
    <source>
        <dbReference type="Proteomes" id="UP000198598"/>
    </source>
</evidence>
<dbReference type="EMBL" id="FOLQ01000046">
    <property type="protein sequence ID" value="SFF31763.1"/>
    <property type="molecule type" value="Genomic_DNA"/>
</dbReference>
<protein>
    <submittedName>
        <fullName evidence="1">Uncharacterized protein</fullName>
    </submittedName>
</protein>
<dbReference type="Proteomes" id="UP000198598">
    <property type="component" value="Unassembled WGS sequence"/>
</dbReference>